<evidence type="ECO:0000256" key="1">
    <source>
        <dbReference type="SAM" id="MobiDB-lite"/>
    </source>
</evidence>
<accession>A0ABQ5DEU2</accession>
<gene>
    <name evidence="2" type="ORF">Tco_0937641</name>
</gene>
<feature type="compositionally biased region" description="Basic and acidic residues" evidence="1">
    <location>
        <begin position="312"/>
        <end position="321"/>
    </location>
</feature>
<comment type="caution">
    <text evidence="2">The sequence shown here is derived from an EMBL/GenBank/DDBJ whole genome shotgun (WGS) entry which is preliminary data.</text>
</comment>
<sequence>MFRINKSIINSLKRLQGTILKPQYLSLNHLVPEIPQSQDTNHASTSSYPVAQNRWSRDQHIELVNINSDPGKGMITRIIATKLTAASASECLFADFFSEIEPKKVSEALKHPGWVYAMQEELNQSNRNKGRRNSDYNETLHQWPRMEAIRRFLAFCFHTLELHSSKWMPDIYYLMSHVASYQASQKEITYHWCEKNLQRKLVCWSAKKQQSVAMSSVDVEYVAAGKFWCTAIAYDPSPPEDDSEEHPLKEYKIKFRVMNGKKPLTLDFKTFVEATGLDYNQGTYVSHSSPKAVKAELARIFCNDGSLPQRRKGIDQKDHPSTTETTPTEKVPTEDSDKTQSGTRKSQPLPKGKMTDPKDLGGNKHPVDMGLPAMVPDKSIGKTKPLPEGPHENKELERLKPFADIESLNPSYALSRT</sequence>
<reference evidence="2" key="1">
    <citation type="journal article" date="2022" name="Int. J. Mol. Sci.">
        <title>Draft Genome of Tanacetum Coccineum: Genomic Comparison of Closely Related Tanacetum-Family Plants.</title>
        <authorList>
            <person name="Yamashiro T."/>
            <person name="Shiraishi A."/>
            <person name="Nakayama K."/>
            <person name="Satake H."/>
        </authorList>
    </citation>
    <scope>NUCLEOTIDE SEQUENCE</scope>
</reference>
<feature type="region of interest" description="Disordered" evidence="1">
    <location>
        <begin position="306"/>
        <end position="417"/>
    </location>
</feature>
<proteinExistence type="predicted"/>
<dbReference type="EMBL" id="BQNB010015251">
    <property type="protein sequence ID" value="GJT37776.1"/>
    <property type="molecule type" value="Genomic_DNA"/>
</dbReference>
<name>A0ABQ5DEU2_9ASTR</name>
<dbReference type="Proteomes" id="UP001151760">
    <property type="component" value="Unassembled WGS sequence"/>
</dbReference>
<feature type="compositionally biased region" description="Basic and acidic residues" evidence="1">
    <location>
        <begin position="353"/>
        <end position="367"/>
    </location>
</feature>
<organism evidence="2 3">
    <name type="scientific">Tanacetum coccineum</name>
    <dbReference type="NCBI Taxonomy" id="301880"/>
    <lineage>
        <taxon>Eukaryota</taxon>
        <taxon>Viridiplantae</taxon>
        <taxon>Streptophyta</taxon>
        <taxon>Embryophyta</taxon>
        <taxon>Tracheophyta</taxon>
        <taxon>Spermatophyta</taxon>
        <taxon>Magnoliopsida</taxon>
        <taxon>eudicotyledons</taxon>
        <taxon>Gunneridae</taxon>
        <taxon>Pentapetalae</taxon>
        <taxon>asterids</taxon>
        <taxon>campanulids</taxon>
        <taxon>Asterales</taxon>
        <taxon>Asteraceae</taxon>
        <taxon>Asteroideae</taxon>
        <taxon>Anthemideae</taxon>
        <taxon>Anthemidinae</taxon>
        <taxon>Tanacetum</taxon>
    </lineage>
</organism>
<protein>
    <submittedName>
        <fullName evidence="2">Uncharacterized protein</fullName>
    </submittedName>
</protein>
<feature type="compositionally biased region" description="Basic and acidic residues" evidence="1">
    <location>
        <begin position="389"/>
        <end position="403"/>
    </location>
</feature>
<feature type="compositionally biased region" description="Polar residues" evidence="1">
    <location>
        <begin position="408"/>
        <end position="417"/>
    </location>
</feature>
<reference evidence="2" key="2">
    <citation type="submission" date="2022-01" db="EMBL/GenBank/DDBJ databases">
        <authorList>
            <person name="Yamashiro T."/>
            <person name="Shiraishi A."/>
            <person name="Satake H."/>
            <person name="Nakayama K."/>
        </authorList>
    </citation>
    <scope>NUCLEOTIDE SEQUENCE</scope>
</reference>
<evidence type="ECO:0000313" key="3">
    <source>
        <dbReference type="Proteomes" id="UP001151760"/>
    </source>
</evidence>
<evidence type="ECO:0000313" key="2">
    <source>
        <dbReference type="EMBL" id="GJT37776.1"/>
    </source>
</evidence>
<keyword evidence="3" id="KW-1185">Reference proteome</keyword>